<protein>
    <recommendedName>
        <fullName evidence="5">FAD-binding domain-containing protein</fullName>
    </recommendedName>
</protein>
<dbReference type="InterPro" id="IPR002938">
    <property type="entry name" value="FAD-bd"/>
</dbReference>
<organism evidence="6 7">
    <name type="scientific">Purpureocillium takamizusanense</name>
    <dbReference type="NCBI Taxonomy" id="2060973"/>
    <lineage>
        <taxon>Eukaryota</taxon>
        <taxon>Fungi</taxon>
        <taxon>Dikarya</taxon>
        <taxon>Ascomycota</taxon>
        <taxon>Pezizomycotina</taxon>
        <taxon>Sordariomycetes</taxon>
        <taxon>Hypocreomycetidae</taxon>
        <taxon>Hypocreales</taxon>
        <taxon>Ophiocordycipitaceae</taxon>
        <taxon>Purpureocillium</taxon>
    </lineage>
</organism>
<keyword evidence="2" id="KW-0274">FAD</keyword>
<dbReference type="GO" id="GO:0071949">
    <property type="term" value="F:FAD binding"/>
    <property type="evidence" value="ECO:0007669"/>
    <property type="project" value="InterPro"/>
</dbReference>
<proteinExistence type="predicted"/>
<dbReference type="GeneID" id="72064569"/>
<reference evidence="6" key="1">
    <citation type="submission" date="2021-11" db="EMBL/GenBank/DDBJ databases">
        <title>Purpureocillium_takamizusanense_genome.</title>
        <authorList>
            <person name="Nguyen N.-H."/>
        </authorList>
    </citation>
    <scope>NUCLEOTIDE SEQUENCE</scope>
    <source>
        <strain evidence="6">PT3</strain>
    </source>
</reference>
<dbReference type="OrthoDB" id="655030at2759"/>
<dbReference type="GO" id="GO:0004497">
    <property type="term" value="F:monooxygenase activity"/>
    <property type="evidence" value="ECO:0007669"/>
    <property type="project" value="UniProtKB-KW"/>
</dbReference>
<sequence length="68" mass="6921">MGATSVAVIGAGPAGCMLARMLHRGGVHVTVFEGEASPDFLGQGGTLDLHTKTGMAAMRAAGLFDEFE</sequence>
<dbReference type="AlphaFoldDB" id="A0A9Q8V8U5"/>
<dbReference type="PANTHER" id="PTHR46972:SF1">
    <property type="entry name" value="FAD DEPENDENT OXIDOREDUCTASE DOMAIN-CONTAINING PROTEIN"/>
    <property type="match status" value="1"/>
</dbReference>
<dbReference type="EMBL" id="CP086355">
    <property type="protein sequence ID" value="UNI16142.1"/>
    <property type="molecule type" value="Genomic_DNA"/>
</dbReference>
<dbReference type="KEGG" id="ptkz:JDV02_002608"/>
<keyword evidence="4" id="KW-0503">Monooxygenase</keyword>
<keyword evidence="3" id="KW-0560">Oxidoreductase</keyword>
<evidence type="ECO:0000313" key="6">
    <source>
        <dbReference type="EMBL" id="UNI16142.1"/>
    </source>
</evidence>
<name>A0A9Q8V8U5_9HYPO</name>
<dbReference type="RefSeq" id="XP_047839623.1">
    <property type="nucleotide sequence ID" value="XM_047983651.1"/>
</dbReference>
<dbReference type="Gene3D" id="3.50.50.60">
    <property type="entry name" value="FAD/NAD(P)-binding domain"/>
    <property type="match status" value="1"/>
</dbReference>
<evidence type="ECO:0000313" key="7">
    <source>
        <dbReference type="Proteomes" id="UP000829364"/>
    </source>
</evidence>
<feature type="domain" description="FAD-binding" evidence="5">
    <location>
        <begin position="4"/>
        <end position="67"/>
    </location>
</feature>
<keyword evidence="7" id="KW-1185">Reference proteome</keyword>
<evidence type="ECO:0000259" key="5">
    <source>
        <dbReference type="Pfam" id="PF01494"/>
    </source>
</evidence>
<dbReference type="SUPFAM" id="SSF51905">
    <property type="entry name" value="FAD/NAD(P)-binding domain"/>
    <property type="match status" value="1"/>
</dbReference>
<evidence type="ECO:0000256" key="4">
    <source>
        <dbReference type="ARBA" id="ARBA00023033"/>
    </source>
</evidence>
<dbReference type="Proteomes" id="UP000829364">
    <property type="component" value="Chromosome 2"/>
</dbReference>
<dbReference type="InterPro" id="IPR036188">
    <property type="entry name" value="FAD/NAD-bd_sf"/>
</dbReference>
<evidence type="ECO:0000256" key="2">
    <source>
        <dbReference type="ARBA" id="ARBA00022827"/>
    </source>
</evidence>
<dbReference type="PANTHER" id="PTHR46972">
    <property type="entry name" value="MONOOXYGENASE ASQM-RELATED"/>
    <property type="match status" value="1"/>
</dbReference>
<dbReference type="PRINTS" id="PR00419">
    <property type="entry name" value="ADXRDTASE"/>
</dbReference>
<dbReference type="Pfam" id="PF01494">
    <property type="entry name" value="FAD_binding_3"/>
    <property type="match status" value="1"/>
</dbReference>
<keyword evidence="1" id="KW-0285">Flavoprotein</keyword>
<evidence type="ECO:0000256" key="1">
    <source>
        <dbReference type="ARBA" id="ARBA00022630"/>
    </source>
</evidence>
<accession>A0A9Q8V8U5</accession>
<gene>
    <name evidence="6" type="ORF">JDV02_002608</name>
</gene>
<evidence type="ECO:0000256" key="3">
    <source>
        <dbReference type="ARBA" id="ARBA00023002"/>
    </source>
</evidence>